<evidence type="ECO:0000259" key="6">
    <source>
        <dbReference type="PROSITE" id="PS50048"/>
    </source>
</evidence>
<dbReference type="Pfam" id="PF00172">
    <property type="entry name" value="Zn_clus"/>
    <property type="match status" value="1"/>
</dbReference>
<dbReference type="SMART" id="SM00066">
    <property type="entry name" value="GAL4"/>
    <property type="match status" value="1"/>
</dbReference>
<name>A0A8H8BV92_9HELO</name>
<keyword evidence="1" id="KW-0479">Metal-binding</keyword>
<dbReference type="GO" id="GO:0005634">
    <property type="term" value="C:nucleus"/>
    <property type="evidence" value="ECO:0007669"/>
    <property type="project" value="TreeGrafter"/>
</dbReference>
<dbReference type="SMART" id="SM00906">
    <property type="entry name" value="Fungal_trans"/>
    <property type="match status" value="1"/>
</dbReference>
<dbReference type="CDD" id="cd00067">
    <property type="entry name" value="GAL4"/>
    <property type="match status" value="1"/>
</dbReference>
<dbReference type="OrthoDB" id="3362851at2759"/>
<reference evidence="7" key="1">
    <citation type="submission" date="2021-02" db="EMBL/GenBank/DDBJ databases">
        <title>Genome sequence Cadophora malorum strain M34.</title>
        <authorList>
            <person name="Stefanovic E."/>
            <person name="Vu D."/>
            <person name="Scully C."/>
            <person name="Dijksterhuis J."/>
            <person name="Roader J."/>
            <person name="Houbraken J."/>
        </authorList>
    </citation>
    <scope>NUCLEOTIDE SEQUENCE</scope>
    <source>
        <strain evidence="7">M34</strain>
    </source>
</reference>
<keyword evidence="4" id="KW-0539">Nucleus</keyword>
<evidence type="ECO:0000256" key="2">
    <source>
        <dbReference type="ARBA" id="ARBA00023015"/>
    </source>
</evidence>
<dbReference type="InterPro" id="IPR007219">
    <property type="entry name" value="XnlR_reg_dom"/>
</dbReference>
<dbReference type="PANTHER" id="PTHR47424">
    <property type="entry name" value="REGULATORY PROTEIN GAL4"/>
    <property type="match status" value="1"/>
</dbReference>
<keyword evidence="3" id="KW-0804">Transcription</keyword>
<dbReference type="GO" id="GO:0006351">
    <property type="term" value="P:DNA-templated transcription"/>
    <property type="evidence" value="ECO:0007669"/>
    <property type="project" value="InterPro"/>
</dbReference>
<dbReference type="GO" id="GO:0000435">
    <property type="term" value="P:positive regulation of transcription from RNA polymerase II promoter by galactose"/>
    <property type="evidence" value="ECO:0007669"/>
    <property type="project" value="TreeGrafter"/>
</dbReference>
<dbReference type="GO" id="GO:0000981">
    <property type="term" value="F:DNA-binding transcription factor activity, RNA polymerase II-specific"/>
    <property type="evidence" value="ECO:0007669"/>
    <property type="project" value="InterPro"/>
</dbReference>
<dbReference type="InterPro" id="IPR036864">
    <property type="entry name" value="Zn2-C6_fun-type_DNA-bd_sf"/>
</dbReference>
<feature type="domain" description="Zn(2)-C6 fungal-type" evidence="6">
    <location>
        <begin position="27"/>
        <end position="59"/>
    </location>
</feature>
<protein>
    <recommendedName>
        <fullName evidence="6">Zn(2)-C6 fungal-type domain-containing protein</fullName>
    </recommendedName>
</protein>
<dbReference type="Pfam" id="PF04082">
    <property type="entry name" value="Fungal_trans"/>
    <property type="match status" value="1"/>
</dbReference>
<dbReference type="EMBL" id="JAFJYH010000011">
    <property type="protein sequence ID" value="KAG4425390.1"/>
    <property type="molecule type" value="Genomic_DNA"/>
</dbReference>
<accession>A0A8H8BV92</accession>
<dbReference type="GO" id="GO:0000978">
    <property type="term" value="F:RNA polymerase II cis-regulatory region sequence-specific DNA binding"/>
    <property type="evidence" value="ECO:0007669"/>
    <property type="project" value="TreeGrafter"/>
</dbReference>
<dbReference type="GO" id="GO:0008270">
    <property type="term" value="F:zinc ion binding"/>
    <property type="evidence" value="ECO:0007669"/>
    <property type="project" value="InterPro"/>
</dbReference>
<proteinExistence type="predicted"/>
<evidence type="ECO:0000256" key="3">
    <source>
        <dbReference type="ARBA" id="ARBA00023163"/>
    </source>
</evidence>
<dbReference type="SUPFAM" id="SSF57701">
    <property type="entry name" value="Zn2/Cys6 DNA-binding domain"/>
    <property type="match status" value="1"/>
</dbReference>
<dbReference type="InterPro" id="IPR051127">
    <property type="entry name" value="Fungal_SecMet_Regulators"/>
</dbReference>
<dbReference type="Proteomes" id="UP000664132">
    <property type="component" value="Unassembled WGS sequence"/>
</dbReference>
<evidence type="ECO:0000256" key="1">
    <source>
        <dbReference type="ARBA" id="ARBA00022723"/>
    </source>
</evidence>
<comment type="caution">
    <text evidence="7">The sequence shown here is derived from an EMBL/GenBank/DDBJ whole genome shotgun (WGS) entry which is preliminary data.</text>
</comment>
<evidence type="ECO:0000256" key="4">
    <source>
        <dbReference type="ARBA" id="ARBA00023242"/>
    </source>
</evidence>
<dbReference type="AlphaFoldDB" id="A0A8H8BV92"/>
<evidence type="ECO:0000313" key="7">
    <source>
        <dbReference type="EMBL" id="KAG4425390.1"/>
    </source>
</evidence>
<feature type="region of interest" description="Disordered" evidence="5">
    <location>
        <begin position="1"/>
        <end position="24"/>
    </location>
</feature>
<dbReference type="InterPro" id="IPR001138">
    <property type="entry name" value="Zn2Cys6_DnaBD"/>
</dbReference>
<keyword evidence="8" id="KW-1185">Reference proteome</keyword>
<evidence type="ECO:0000256" key="5">
    <source>
        <dbReference type="SAM" id="MobiDB-lite"/>
    </source>
</evidence>
<dbReference type="PROSITE" id="PS00463">
    <property type="entry name" value="ZN2_CY6_FUNGAL_1"/>
    <property type="match status" value="1"/>
</dbReference>
<gene>
    <name evidence="7" type="ORF">IFR04_001540</name>
</gene>
<sequence length="644" mass="72048">MSSAAPSASRKRRRDVPETKSTKSTSSCAECRRRRIRCDGTAAPCGQCRWYRVSSSCFYPTRKQRIAVSNKSFEEISASLDKVANVLKRLFPDHDVETLAALSSEELKSLVQSVGTHARSAGIDDSLKSTQDEDVHCLEPSPREGYEFDEHATNESDDVNGLSLSLDSGSSYVGLSSINAILKTIALVSPSFRAMLQQNPGNELATNSLARPRDTSDQPELPEESALIDAFFTHVSTITPLIDESTFRAKYASGKSTGSPWLGLVSMVLAMGSLCTTSFDDKSHSIYYERAMDHLNIQSFGTGHLETVQAMALLGGYYYHHTNQPNKAFVITGAALRMAIAMGLHRESVEENPSSEEMIALYETRRRAWWSLFCLDAWACVLLGRPTLGRWDVHAITVNLPSTSDHAGVVLRESVAFCKIATGIQDRFARLPLISSDEIQRLDEDIRAWEEQLPSSLRVQLIPGLPPQLACMMISMRYMNLRLVLHRPRLLTTALRRVRGDNVQPEDQATVEKCRTFASDLICAVQNDWLFNQLALRNINWFLFQACMVLLLSMSSEPGHEDHQRWENSIETSLCIFSKMSSFCATIHRTREVVSAIYEATKSHVSDGKSNFDPGYDFSWDPENLDIFWDPATWGDLPDQSSWT</sequence>
<dbReference type="Gene3D" id="4.10.240.10">
    <property type="entry name" value="Zn(2)-C6 fungal-type DNA-binding domain"/>
    <property type="match status" value="1"/>
</dbReference>
<keyword evidence="2" id="KW-0805">Transcription regulation</keyword>
<dbReference type="PROSITE" id="PS50048">
    <property type="entry name" value="ZN2_CY6_FUNGAL_2"/>
    <property type="match status" value="1"/>
</dbReference>
<dbReference type="PANTHER" id="PTHR47424:SF5">
    <property type="entry name" value="ZN(II)2CYS6 TRANSCRIPTION FACTOR (EUROFUNG)"/>
    <property type="match status" value="1"/>
</dbReference>
<evidence type="ECO:0000313" key="8">
    <source>
        <dbReference type="Proteomes" id="UP000664132"/>
    </source>
</evidence>
<dbReference type="CDD" id="cd12148">
    <property type="entry name" value="fungal_TF_MHR"/>
    <property type="match status" value="1"/>
</dbReference>
<organism evidence="7 8">
    <name type="scientific">Cadophora malorum</name>
    <dbReference type="NCBI Taxonomy" id="108018"/>
    <lineage>
        <taxon>Eukaryota</taxon>
        <taxon>Fungi</taxon>
        <taxon>Dikarya</taxon>
        <taxon>Ascomycota</taxon>
        <taxon>Pezizomycotina</taxon>
        <taxon>Leotiomycetes</taxon>
        <taxon>Helotiales</taxon>
        <taxon>Ploettnerulaceae</taxon>
        <taxon>Cadophora</taxon>
    </lineage>
</organism>